<reference evidence="3" key="1">
    <citation type="submission" date="2016-10" db="EMBL/GenBank/DDBJ databases">
        <authorList>
            <person name="Varghese N."/>
            <person name="Submissions S."/>
        </authorList>
    </citation>
    <scope>NUCLEOTIDE SEQUENCE [LARGE SCALE GENOMIC DNA]</scope>
    <source>
        <strain evidence="3">CGMCC 1.10218</strain>
    </source>
</reference>
<proteinExistence type="predicted"/>
<dbReference type="STRING" id="856736.SAMN04488058_1335"/>
<name>A0A1H7CTQ8_9DEIO</name>
<organism evidence="2 3">
    <name type="scientific">Deinococcus reticulitermitis</name>
    <dbReference type="NCBI Taxonomy" id="856736"/>
    <lineage>
        <taxon>Bacteria</taxon>
        <taxon>Thermotogati</taxon>
        <taxon>Deinococcota</taxon>
        <taxon>Deinococci</taxon>
        <taxon>Deinococcales</taxon>
        <taxon>Deinococcaceae</taxon>
        <taxon>Deinococcus</taxon>
    </lineage>
</organism>
<dbReference type="Proteomes" id="UP000199223">
    <property type="component" value="Unassembled WGS sequence"/>
</dbReference>
<evidence type="ECO:0000313" key="2">
    <source>
        <dbReference type="EMBL" id="SEJ90562.1"/>
    </source>
</evidence>
<dbReference type="EMBL" id="FNZA01000033">
    <property type="protein sequence ID" value="SEJ90562.1"/>
    <property type="molecule type" value="Genomic_DNA"/>
</dbReference>
<gene>
    <name evidence="2" type="ORF">SAMN04488058_1335</name>
</gene>
<protein>
    <submittedName>
        <fullName evidence="2">Uncharacterized protein</fullName>
    </submittedName>
</protein>
<dbReference type="AlphaFoldDB" id="A0A1H7CTQ8"/>
<sequence>MMKVGLLPAPAAPLSPYWAAYLRELGLTPEAPALSDAEALALGAQSLPGEAPTVQLALGRVLALDRVDAAVLPEWPAVRGDAWGEALTELLPRRISGLPTLLPVPERVQDLTELETQAAGLGLRVAQNPGGVRLALERVRPLAQPRAVELPLLTRASRATVAVIGPRPLLMEEVLAGGLRPALEALGLHPVFSYEVPYPEARRRAERLEGFGQMPAGERELFGAASLLAGKGAVAGLLLVSPARDGATRAALGRLAAGLHKPALLLDLDAGEREWPELEAFRDRLTLGARGRDTAPASPRAPGGAE</sequence>
<evidence type="ECO:0000313" key="3">
    <source>
        <dbReference type="Proteomes" id="UP000199223"/>
    </source>
</evidence>
<evidence type="ECO:0000256" key="1">
    <source>
        <dbReference type="SAM" id="MobiDB-lite"/>
    </source>
</evidence>
<accession>A0A1H7CTQ8</accession>
<feature type="region of interest" description="Disordered" evidence="1">
    <location>
        <begin position="286"/>
        <end position="306"/>
    </location>
</feature>
<keyword evidence="3" id="KW-1185">Reference proteome</keyword>